<name>A0A671WQT9_SPAAU</name>
<proteinExistence type="predicted"/>
<reference evidence="3" key="2">
    <citation type="submission" date="2025-08" db="UniProtKB">
        <authorList>
            <consortium name="Ensembl"/>
        </authorList>
    </citation>
    <scope>IDENTIFICATION</scope>
</reference>
<feature type="region of interest" description="Disordered" evidence="1">
    <location>
        <begin position="2490"/>
        <end position="2517"/>
    </location>
</feature>
<dbReference type="Ensembl" id="ENSSAUT00010042408.1">
    <property type="protein sequence ID" value="ENSSAUP00010040249.1"/>
    <property type="gene ID" value="ENSSAUG00010016812.1"/>
</dbReference>
<sequence length="4528" mass="500105">MTVGENGYSPTIKGQLLHVDTTSSMQYRTLLEAEMLAFHVIASYPRVWNMPQSWQCEIEVYKATYHFIYAQKNFFTDLIQDWASDSAPDIYSFVPYSWKFKILFHQFEMIWAANQHNWIDCSTKQQENVYLAACGETLNIDFTLPFNEFVPTTCHTRFSLKAEDTDMRLSLPECHPSRYPLLTLAKDYQNIKLPPDMFMPGENQGAPPSKPVKSRWRNITHAEAGWVDCWSVPNFLLIIDYTWHPIYPQKADEQLKQSLSEMEESMLSALRPPEHANALPRYTATSASAAHNRMPTDPSELPPDRLHVEMEMSPDSQIILYGPLLRALISIKENYFGEDDMYTDFEEIVSSPVLSTSTSSGLGWSPLGMEDSEQNETSNIHPLDLRPWDITVYINLYKVHGRLPMHCSSEGPEGPSGFLERLCFEMKKGYRETMLQLLLSPIHIFISDNYQRPTADSVLRDGHLSLSGLQMRAHAMFSAQGLPLGSDTLEYAWLIDMQAGGLTGRVTVPQVASVIEWAETFLFHGVSREFQLEQPKPSVICQHGADRRICDAKMSCLPGHCRTSEELKYTMTRLAMDGVDLFIVEHGCAANIKTSVIRVANCNLHNQAVGEGISAVVQDVYIRQYIEQHSEAIRLQPSGQGQGLGQPLGMGQPPLLRRSVWLEAGSVNLNLITADIALATDHPAKCEVQRQFLELHDAQTKRLWFLWPEEAGIRNKRSRNRCGCLGGCRFFGGTNMGLDFFKLEELTPSSSSAFSSSSTDSNMSYGQSLLQPGEWIITKETPKVDGRVIGLKTDTHSPCLPPELPERRAQQHLSLQVPQRSHSSASSSEENSSSSAALPLLAGERDTPSIFILGVFTYFFFLPCSTQGEVPELSPVSPNSSQDRSSVRSPLCSPLKRQSSVQSGRLGSTKSLSAAVFADKPPPVLSGGVQFSSEVSRSDENVLDSPRQRRSYGSFPFTPSADSNTFHQYRSADSSMSVADSEAYFSAAEEFEPISSADEGPGTYPGRKKKRRQQMQQPQHRSSIYHSVEGPLTYVLNGELITEPRPLLPTLPPLPPHPLPSHTSQASFVSALAMEEESSVEVEKTAEPGPVTRQPHVMACYQSYLAQYQVSNWSVKQPTNKRTSKSSLHRPLDLDTPTSEESSASFDQLSVPSFKVIKQGLSASSLLDRGVQLMGENNSTPYTPLDKRAMENTDEDTTTDDWTLEQPLAQTRTTAIVEVKGAINVVLTPLVAESLDRYIESMVHFASIRHPAAILDDLHGKVLNEAYQISKSTVTESVSKQEHKLSKTEGTTPGSLNISHGQTDLSVKPDNVKIKGLQANVSIPKVNLCLLQASVEEGSPSCSNKSVTHVSLVALCFDRIATQFRMNRGIVEETPNTTEHGRPSVMLEKYAAATKMQPQSSGSLRSNAGIEKGKEIAARLNIHRIHSQLRGLDSTDIGTCAITAIPFEKSKVLFGLEELEEFSLVDETDTQATAADFGRSTASLEKWGWIMFECGIENLTVKGGRQSGAILYNSFGEIGRSDAAGKTGMSKSNGSTGSQTGSGYSTDVSDDNLPHDAISPASDVNEHSDSDDQDEGVESDDLKKDLPLMPPPPDSSSMKLTIREIWFSFAAPTNVRSPSQAISRQLNLLSTATPAIGAWLVPIDQLKSSLRKLDMEGTLRVCAVMGCIMTEALEKKSIHIPIRSKYNRVTKRARYLHENPSCMLCNILHRYLQQADYSVIEEATMNDGVPALVTLKKGLVALARQWMKFIVVTQGFKAIGLMRPNQLTKPKEPQQSLGETILGLDNGAALQSDTSADGAEFEFDAATVSEHTMLLEGACSRPPPKEVNSGPVSGVEIMRKLSKSHTQHESALRIKGSHPYQSLSYTSGDTAADSPAHVSRAGLQAKDSPRKESLLSNLTGSFRSLHNLLEGMPQRNEPSAATAAKSSSLTRTGNSLGTDMLTEHPLLSEPSSVSFYNWMSNAVGNRTGAGAQESPVNRSQHNSLQTGGTCNLPTIPSASDFNTVLSSDQNTLDGTHSQHSQHSTSQDDMADIEEGNQCPAAVQLADAQVVFKPLLSYTGIQAQDTTPLSYKMYFGEHLSFSGNLECLRADIVDSDTSKERKNKRSRRQGTVNLPPLEFKPALLIETFSLNAVVMEKSTSAPQGPTAAPLSFHDLNRRHYNTFHCDFTTACQAISQRVDMALVRLIHQFSTMIDDIKATQTDIKLSRYTAGSASPTPTFKARPYRHFRSSDFSRSSRGSLNGAGRMDTLGSRDVADHMAIQMDDSDSITVSEQSEPSAECWQNMYKLLNFYSLISDPTGILEKSSPENCGRRPSEPLCKVIFENEQQDPATPNKPLGAGGRRRSLVSSEPQHVTLIVFGIGMVNRTHLEADIGGLTMEAELKKIHGSFTLKEKMKDILHQKMTETCASAHIGGVNIVLLEGITPDIQTVVKCNIAKSQALYSAQRGLKTNNAAVFKVGAIMINIPQHPATLHSMMVRSSHQLSKQISDLIRQPSNVQPPNREDTPIPQPSEKASSINQTPVEATEFPQLPEGLEKKPIVLKFSAMMDGITIGAALLPSLKAEYKMGRMKSHGMTGAQTSFTFELPNHKLCFQSKVSPVDMSTMPPSASLTLPPVTMSGEYIMEDHESHSDQGWAPDDFPAKQGNYLQGNYLRCVAEIGSFEHNLTTDLLNHLVFLQKVFMKEVNEVIQKVSGGEQPIPLWNEHDTSTDADKPKILLYSLSLMFKGIQMTATTPSMRAVRFETGLIELELSNRIQCKAQPGGSSSYLKLFGKCQVDLNLALGQIVKHQVYEEAGSDFHQVAYFRTRIGLRNALQEEISGSSDKEAVLITLNRPIVFAQPVAFDRAVLFWLNYKAAYDNWNEQRLALNKDIHMATKEVVDKLPGIQQTSVQAFSTLFLQLTVNDLGICLPITSTSQANHSIDFDTGSALVLTIESTLITACSSESLVSKGHFKNFCIRFAEGFETSWDDWKPEIRGDLVMNACVVPDGTYEVCSRTTGQPSAESSSAGTWTLNVLWKMCGIDVHMDPNIGKRLNALGNTLTSLTGEEDTDDIADLNSVNMADLSDEDEADTMSATVHMETIDPRRQMLMGNQVTDARGRKFTKRVVDIRELNEQAKVIDDLKKLGASEGTINQEIQRYQQLESVAVNDIRRDVRKKLRRSSMRAASLKDKWGLGYKPSYNRSKSISAAAGRPPLKRMERQSSRIGDVDDLPDMRVDASSPGPRVTFNIQDAINNQALDSAFAPVSPGEVFKFPEETEVDLLSVTIDEPSHHHHPYHLHSPSVSEDQHSAFNAPITPAVFSPILPFQHDDMRRDDLSSSSSEDSEKEDEFERERPQSYRRPFQASHRKPSGFSAVSQLFSERWPSTPAGRGFSGPTTERNIDFELDVRVEIDSGKCVLHPTTQQPEHEDISLRRSCERSLRSLDQESPPKKKKLQPTYTSTTHLLAGKKCPSSLQTKSNDMETTVFYIPGVDVKLHYNSKTLKTESPNASRGSSLPRTLSKESKLYAKGKGSGGVKTAKLYAWVALQTLPEEMVISPCLLDFLEKALETIPITPVERNYAGVFVVPTELDEPSSLVIQYINYSHYPSQIRFSCLPMSRVECMLKLPSLDLVFSSNRGELETPTGAHPTDGSHPSSTPPGQHVPKLPPSKASPLLGSPLGRSRHSSSQSDLTSPPSTSSGLSFTACMSDFSLYVFHPYGAGKQKSAVTGLPPGPGPLGTVDEEPSSVTGRKDSLSINLEFVKVSLSRMRRSGGPTFIESFIPAKGGKMDTTLINISAVCDIGSASFKYDMRRLSEILAFPRAWYRRSIARRLFLGDQTINLPASGPATPDSAENITQHLSPESSRKAYWRTWDGSMGTQHMPQSPNVFSEHSAGSNMSPGGMGHLKSPAPGRTRSVSDSSAPRRDSVTKTSTPSFSKNGKAAGQQGSPWETLVVFAINLKQLTVQMNMSNVMGNNTWTTSGLKSQGRLSVGSNRDREISMSVGLGRSKLDSKGGVVGGNIDVNTLEMVSHISEHPNQQPSHKIQITMGSTEARVDYMGSSILMGVFSNADLQLQDEWKVNLCTVDTSLSEKSEIFIHGDLQWDIFQVIISRSTTPDLIKIGMKLQEFFTQQFDTSKRALSTWGPGPYLPPKTPVINTEKGGAELYMDAAHHRHWPGVLKVIAGCHISLFQMPLPEDAVQLGGSMSLHGNHMTLACFHGPNFRSKSWALFHLEEPNIAFWTEAQKIWEDGSKDDSTYIVQTLDFHLGHNTMVTKPCGALESPMATITKITRRRHENPPHGVATVKEWFNYVTAMRNEELNLLRNVEANNQDSGAAAKSSSLLSSFRSSSSYNHETETIFALPRMQLDFKSIHVQDPDEPSLTDSDSKPKVECSVVTEFTDHICVTMDAELIMFLHDLVSAYLKEKEKALFAPRVFVARPGQKSPTALHDESSSDKDKDDGINYTTVDWREFMCNTWHLEPTLRLISWTGRKIDPVGVDYILQKLGFHHARTTIPKWLQRGVMDPLDKVLSVLIKKLGTALQDEKDKKGRDKEEH</sequence>
<feature type="compositionally biased region" description="Low complexity" evidence="1">
    <location>
        <begin position="3643"/>
        <end position="3674"/>
    </location>
</feature>
<feature type="region of interest" description="Disordered" evidence="1">
    <location>
        <begin position="927"/>
        <end position="966"/>
    </location>
</feature>
<feature type="compositionally biased region" description="Low complexity" evidence="1">
    <location>
        <begin position="1530"/>
        <end position="1546"/>
    </location>
</feature>
<dbReference type="GO" id="GO:0048488">
    <property type="term" value="P:synaptic vesicle endocytosis"/>
    <property type="evidence" value="ECO:0007669"/>
    <property type="project" value="TreeGrafter"/>
</dbReference>
<feature type="region of interest" description="Disordered" evidence="1">
    <location>
        <begin position="3414"/>
        <end position="3434"/>
    </location>
</feature>
<feature type="region of interest" description="Disordered" evidence="1">
    <location>
        <begin position="3305"/>
        <end position="3347"/>
    </location>
</feature>
<feature type="region of interest" description="Disordered" evidence="1">
    <location>
        <begin position="3817"/>
        <end position="3837"/>
    </location>
</feature>
<dbReference type="GeneTree" id="ENSGT00640000091487"/>
<reference evidence="3" key="3">
    <citation type="submission" date="2025-09" db="UniProtKB">
        <authorList>
            <consortium name="Ensembl"/>
        </authorList>
    </citation>
    <scope>IDENTIFICATION</scope>
</reference>
<dbReference type="InParanoid" id="A0A671WQT9"/>
<gene>
    <name evidence="3" type="primary">BLTP1</name>
    <name evidence="3" type="synonym">kiaa1109</name>
</gene>
<dbReference type="Pfam" id="PF20413">
    <property type="entry name" value="BLTP1_N"/>
    <property type="match status" value="1"/>
</dbReference>
<dbReference type="GO" id="GO:0098793">
    <property type="term" value="C:presynapse"/>
    <property type="evidence" value="ECO:0007669"/>
    <property type="project" value="GOC"/>
</dbReference>
<feature type="compositionally biased region" description="Polar residues" evidence="1">
    <location>
        <begin position="1288"/>
        <end position="1302"/>
    </location>
</feature>
<feature type="compositionally biased region" description="Low complexity" evidence="1">
    <location>
        <begin position="821"/>
        <end position="834"/>
    </location>
</feature>
<feature type="region of interest" description="Disordered" evidence="1">
    <location>
        <begin position="3701"/>
        <end position="3724"/>
    </location>
</feature>
<reference evidence="3" key="1">
    <citation type="submission" date="2021-04" db="EMBL/GenBank/DDBJ databases">
        <authorList>
            <consortium name="Wellcome Sanger Institute Data Sharing"/>
        </authorList>
    </citation>
    <scope>NUCLEOTIDE SEQUENCE [LARGE SCALE GENOMIC DNA]</scope>
</reference>
<feature type="region of interest" description="Disordered" evidence="1">
    <location>
        <begin position="1915"/>
        <end position="1940"/>
    </location>
</feature>
<feature type="compositionally biased region" description="Basic and acidic residues" evidence="1">
    <location>
        <begin position="3414"/>
        <end position="3425"/>
    </location>
</feature>
<dbReference type="InterPro" id="IPR047104">
    <property type="entry name" value="BLTP1_N"/>
</dbReference>
<dbReference type="Proteomes" id="UP000472265">
    <property type="component" value="Chromosome 16"/>
</dbReference>
<feature type="compositionally biased region" description="Polar residues" evidence="1">
    <location>
        <begin position="1136"/>
        <end position="1145"/>
    </location>
</feature>
<feature type="compositionally biased region" description="Polar residues" evidence="1">
    <location>
        <begin position="811"/>
        <end position="820"/>
    </location>
</feature>
<dbReference type="FunCoup" id="A0A671WQT9">
    <property type="interactions" value="1400"/>
</dbReference>
<feature type="region of interest" description="Disordered" evidence="1">
    <location>
        <begin position="990"/>
        <end position="1026"/>
    </location>
</feature>
<protein>
    <submittedName>
        <fullName evidence="3">KIAA1109</fullName>
    </submittedName>
</protein>
<dbReference type="PANTHER" id="PTHR31640">
    <property type="entry name" value="TRANSMEMBRANE PROTEIN KIAA1109"/>
    <property type="match status" value="1"/>
</dbReference>
<feature type="compositionally biased region" description="Low complexity" evidence="1">
    <location>
        <begin position="2015"/>
        <end position="2026"/>
    </location>
</feature>
<dbReference type="InterPro" id="IPR056741">
    <property type="entry name" value="BLTP1_M"/>
</dbReference>
<feature type="compositionally biased region" description="Polar residues" evidence="1">
    <location>
        <begin position="3826"/>
        <end position="3837"/>
    </location>
</feature>
<dbReference type="OMA" id="MRHELRH"/>
<accession>A0A671WQT9</accession>
<keyword evidence="4" id="KW-1185">Reference proteome</keyword>
<feature type="region of interest" description="Disordered" evidence="1">
    <location>
        <begin position="1522"/>
        <end position="1596"/>
    </location>
</feature>
<feature type="region of interest" description="Disordered" evidence="1">
    <location>
        <begin position="3613"/>
        <end position="3674"/>
    </location>
</feature>
<evidence type="ECO:0000259" key="2">
    <source>
        <dbReference type="SMART" id="SM01220"/>
    </source>
</evidence>
<dbReference type="SMART" id="SM01220">
    <property type="entry name" value="FSA_C"/>
    <property type="match status" value="1"/>
</dbReference>
<feature type="compositionally biased region" description="Polar residues" evidence="1">
    <location>
        <begin position="1974"/>
        <end position="2014"/>
    </location>
</feature>
<feature type="region of interest" description="Disordered" evidence="1">
    <location>
        <begin position="809"/>
        <end position="834"/>
    </location>
</feature>
<evidence type="ECO:0000313" key="4">
    <source>
        <dbReference type="Proteomes" id="UP000472265"/>
    </source>
</evidence>
<evidence type="ECO:0000256" key="1">
    <source>
        <dbReference type="SAM" id="MobiDB-lite"/>
    </source>
</evidence>
<feature type="region of interest" description="Disordered" evidence="1">
    <location>
        <begin position="1116"/>
        <end position="1145"/>
    </location>
</feature>
<feature type="region of interest" description="Disordered" evidence="1">
    <location>
        <begin position="871"/>
        <end position="907"/>
    </location>
</feature>
<feature type="compositionally biased region" description="Polar residues" evidence="1">
    <location>
        <begin position="3903"/>
        <end position="3912"/>
    </location>
</feature>
<feature type="region of interest" description="Disordered" evidence="1">
    <location>
        <begin position="1967"/>
        <end position="2030"/>
    </location>
</feature>
<feature type="region of interest" description="Disordered" evidence="1">
    <location>
        <begin position="1842"/>
        <end position="1893"/>
    </location>
</feature>
<organism evidence="3 4">
    <name type="scientific">Sparus aurata</name>
    <name type="common">Gilthead sea bream</name>
    <dbReference type="NCBI Taxonomy" id="8175"/>
    <lineage>
        <taxon>Eukaryota</taxon>
        <taxon>Metazoa</taxon>
        <taxon>Chordata</taxon>
        <taxon>Craniata</taxon>
        <taxon>Vertebrata</taxon>
        <taxon>Euteleostomi</taxon>
        <taxon>Actinopterygii</taxon>
        <taxon>Neopterygii</taxon>
        <taxon>Teleostei</taxon>
        <taxon>Neoteleostei</taxon>
        <taxon>Acanthomorphata</taxon>
        <taxon>Eupercaria</taxon>
        <taxon>Spariformes</taxon>
        <taxon>Sparidae</taxon>
        <taxon>Sparus</taxon>
    </lineage>
</organism>
<feature type="domain" description="Bridge-like lipid transfer protein family member 1 C-terminal" evidence="2">
    <location>
        <begin position="3910"/>
        <end position="4513"/>
    </location>
</feature>
<feature type="compositionally biased region" description="Polar residues" evidence="1">
    <location>
        <begin position="876"/>
        <end position="888"/>
    </location>
</feature>
<dbReference type="PANTHER" id="PTHR31640:SF1">
    <property type="entry name" value="BRIDGE-LIKE LIPID TRANSFER PROTEIN FAMILY MEMBER 1"/>
    <property type="match status" value="1"/>
</dbReference>
<feature type="compositionally biased region" description="Polar residues" evidence="1">
    <location>
        <begin position="1859"/>
        <end position="1869"/>
    </location>
</feature>
<feature type="compositionally biased region" description="Polar residues" evidence="1">
    <location>
        <begin position="3851"/>
        <end position="3873"/>
    </location>
</feature>
<feature type="region of interest" description="Disordered" evidence="1">
    <location>
        <begin position="1278"/>
        <end position="1302"/>
    </location>
</feature>
<dbReference type="InterPro" id="IPR033616">
    <property type="entry name" value="BLTP1"/>
</dbReference>
<evidence type="ECO:0000313" key="3">
    <source>
        <dbReference type="Ensembl" id="ENSSAUP00010040249.1"/>
    </source>
</evidence>
<dbReference type="Pfam" id="PF25039">
    <property type="entry name" value="BLTP1_M"/>
    <property type="match status" value="2"/>
</dbReference>
<dbReference type="InterPro" id="IPR056742">
    <property type="entry name" value="BLTP1_C"/>
</dbReference>
<feature type="region of interest" description="Disordered" evidence="1">
    <location>
        <begin position="3849"/>
        <end position="3922"/>
    </location>
</feature>
<feature type="region of interest" description="Disordered" evidence="1">
    <location>
        <begin position="2323"/>
        <end position="2344"/>
    </location>
</feature>
<feature type="compositionally biased region" description="Polar residues" evidence="1">
    <location>
        <begin position="896"/>
        <end position="907"/>
    </location>
</feature>
<feature type="compositionally biased region" description="Low complexity" evidence="1">
    <location>
        <begin position="1919"/>
        <end position="1928"/>
    </location>
</feature>
<dbReference type="Pfam" id="PF25040">
    <property type="entry name" value="BLTP1_C"/>
    <property type="match status" value="2"/>
</dbReference>